<keyword evidence="3" id="KW-0963">Cytoplasm</keyword>
<comment type="subcellular location">
    <subcellularLocation>
        <location evidence="3">Cytoplasm</location>
    </subcellularLocation>
</comment>
<sequence>MGDYQEKDITIMSAAEQKLTDAEIIAAELGAKKAGERIKWLYETYGDRVMASTSFGLQAAVMLHLISENAPKMPIAFVDTGYLFPETYKYLETLQQRFEVDLRIYNPKLTAARQEALHGKLWEQGEEGNTKYGLINKVEPLDRAIKEIGADIWISGLRRAQSSTRKDRAFAEQQSETIKAYPILDWADAQVNVYYHMHDLPRHPLEVEGYITMGDHHSTIPATEGMTAEDTRYGGQKYECGIHLDNGNSDFQI</sequence>
<dbReference type="EC" id="1.8.4.8" evidence="3"/>
<evidence type="ECO:0000256" key="1">
    <source>
        <dbReference type="ARBA" id="ARBA00009732"/>
    </source>
</evidence>
<dbReference type="InterPro" id="IPR014729">
    <property type="entry name" value="Rossmann-like_a/b/a_fold"/>
</dbReference>
<protein>
    <recommendedName>
        <fullName evidence="3">Phosphoadenosine 5'-phosphosulfate reductase</fullName>
        <shortName evidence="3">PAPS reductase</shortName>
        <ecNumber evidence="3">1.8.4.8</ecNumber>
    </recommendedName>
    <alternativeName>
        <fullName evidence="3">3'-phosphoadenylylsulfate reductase</fullName>
    </alternativeName>
    <alternativeName>
        <fullName evidence="3">PAPS reductase, thioredoxin dependent</fullName>
    </alternativeName>
    <alternativeName>
        <fullName evidence="3">PAPS sulfotransferase</fullName>
    </alternativeName>
    <alternativeName>
        <fullName evidence="3">PAdoPS reductase</fullName>
    </alternativeName>
</protein>
<dbReference type="NCBIfam" id="TIGR00434">
    <property type="entry name" value="cysH"/>
    <property type="match status" value="1"/>
</dbReference>
<dbReference type="Gene3D" id="3.40.50.620">
    <property type="entry name" value="HUPs"/>
    <property type="match status" value="1"/>
</dbReference>
<dbReference type="GO" id="GO:0070814">
    <property type="term" value="P:hydrogen sulfide biosynthetic process"/>
    <property type="evidence" value="ECO:0007669"/>
    <property type="project" value="UniProtKB-UniRule"/>
</dbReference>
<dbReference type="InterPro" id="IPR004511">
    <property type="entry name" value="PAPS/APS_Rdtase"/>
</dbReference>
<feature type="domain" description="Phosphoadenosine phosphosulphate reductase" evidence="4">
    <location>
        <begin position="49"/>
        <end position="220"/>
    </location>
</feature>
<evidence type="ECO:0000259" key="4">
    <source>
        <dbReference type="Pfam" id="PF01507"/>
    </source>
</evidence>
<evidence type="ECO:0000313" key="6">
    <source>
        <dbReference type="Proteomes" id="UP000239907"/>
    </source>
</evidence>
<comment type="pathway">
    <text evidence="3">Sulfur metabolism; hydrogen sulfide biosynthesis; sulfite from sulfate: step 3/3.</text>
</comment>
<name>A0A2S7U5K1_9BACT</name>
<dbReference type="InterPro" id="IPR002500">
    <property type="entry name" value="PAPS_reduct_dom"/>
</dbReference>
<dbReference type="UniPathway" id="UPA00140">
    <property type="reaction ID" value="UER00206"/>
</dbReference>
<dbReference type="PIRSF" id="PIRSF000857">
    <property type="entry name" value="PAPS_reductase"/>
    <property type="match status" value="1"/>
</dbReference>
<reference evidence="5 6" key="1">
    <citation type="submission" date="2016-12" db="EMBL/GenBank/DDBJ databases">
        <title>Study of bacterial adaptation to deep sea.</title>
        <authorList>
            <person name="Song J."/>
            <person name="Yoshizawa S."/>
            <person name="Kogure K."/>
        </authorList>
    </citation>
    <scope>NUCLEOTIDE SEQUENCE [LARGE SCALE GENOMIC DNA]</scope>
    <source>
        <strain evidence="5 6">SAORIC-165</strain>
    </source>
</reference>
<dbReference type="GO" id="GO:0005737">
    <property type="term" value="C:cytoplasm"/>
    <property type="evidence" value="ECO:0007669"/>
    <property type="project" value="UniProtKB-SubCell"/>
</dbReference>
<evidence type="ECO:0000313" key="5">
    <source>
        <dbReference type="EMBL" id="PQJ29674.1"/>
    </source>
</evidence>
<comment type="similarity">
    <text evidence="1 3">Belongs to the PAPS reductase family. CysH subfamily.</text>
</comment>
<comment type="caution">
    <text evidence="3">Lacks conserved residue(s) required for the propagation of feature annotation.</text>
</comment>
<comment type="catalytic activity">
    <reaction evidence="3">
        <text>[thioredoxin]-disulfide + sulfite + adenosine 3',5'-bisphosphate + 2 H(+) = [thioredoxin]-dithiol + 3'-phosphoadenylyl sulfate</text>
        <dbReference type="Rhea" id="RHEA:11724"/>
        <dbReference type="Rhea" id="RHEA-COMP:10698"/>
        <dbReference type="Rhea" id="RHEA-COMP:10700"/>
        <dbReference type="ChEBI" id="CHEBI:15378"/>
        <dbReference type="ChEBI" id="CHEBI:17359"/>
        <dbReference type="ChEBI" id="CHEBI:29950"/>
        <dbReference type="ChEBI" id="CHEBI:50058"/>
        <dbReference type="ChEBI" id="CHEBI:58339"/>
        <dbReference type="ChEBI" id="CHEBI:58343"/>
        <dbReference type="EC" id="1.8.4.8"/>
    </reaction>
</comment>
<dbReference type="SUPFAM" id="SSF52402">
    <property type="entry name" value="Adenine nucleotide alpha hydrolases-like"/>
    <property type="match status" value="1"/>
</dbReference>
<dbReference type="PANTHER" id="PTHR46509">
    <property type="entry name" value="PHOSPHOADENOSINE PHOSPHOSULFATE REDUCTASE"/>
    <property type="match status" value="1"/>
</dbReference>
<proteinExistence type="inferred from homology"/>
<gene>
    <name evidence="3" type="primary">cysH</name>
    <name evidence="5" type="ORF">BSZ32_15035</name>
</gene>
<organism evidence="5 6">
    <name type="scientific">Rubritalea profundi</name>
    <dbReference type="NCBI Taxonomy" id="1658618"/>
    <lineage>
        <taxon>Bacteria</taxon>
        <taxon>Pseudomonadati</taxon>
        <taxon>Verrucomicrobiota</taxon>
        <taxon>Verrucomicrobiia</taxon>
        <taxon>Verrucomicrobiales</taxon>
        <taxon>Rubritaleaceae</taxon>
        <taxon>Rubritalea</taxon>
    </lineage>
</organism>
<dbReference type="GO" id="GO:0019379">
    <property type="term" value="P:sulfate assimilation, phosphoadenylyl sulfate reduction by phosphoadenylyl-sulfate reductase (thioredoxin)"/>
    <property type="evidence" value="ECO:0007669"/>
    <property type="project" value="UniProtKB-UniRule"/>
</dbReference>
<dbReference type="NCBIfam" id="NF002537">
    <property type="entry name" value="PRK02090.1"/>
    <property type="match status" value="1"/>
</dbReference>
<dbReference type="HAMAP" id="MF_00063">
    <property type="entry name" value="CysH"/>
    <property type="match status" value="1"/>
</dbReference>
<evidence type="ECO:0000256" key="2">
    <source>
        <dbReference type="ARBA" id="ARBA00023002"/>
    </source>
</evidence>
<keyword evidence="6" id="KW-1185">Reference proteome</keyword>
<comment type="function">
    <text evidence="3">Catalyzes the formation of sulfite from phosphoadenosine 5'-phosphosulfate (PAPS) using thioredoxin as an electron donor.</text>
</comment>
<dbReference type="PANTHER" id="PTHR46509:SF1">
    <property type="entry name" value="PHOSPHOADENOSINE PHOSPHOSULFATE REDUCTASE"/>
    <property type="match status" value="1"/>
</dbReference>
<comment type="caution">
    <text evidence="5">The sequence shown here is derived from an EMBL/GenBank/DDBJ whole genome shotgun (WGS) entry which is preliminary data.</text>
</comment>
<dbReference type="Pfam" id="PF01507">
    <property type="entry name" value="PAPS_reduct"/>
    <property type="match status" value="1"/>
</dbReference>
<evidence type="ECO:0000256" key="3">
    <source>
        <dbReference type="HAMAP-Rule" id="MF_00063"/>
    </source>
</evidence>
<dbReference type="GO" id="GO:0004604">
    <property type="term" value="F:phosphoadenylyl-sulfate reductase (thioredoxin) activity"/>
    <property type="evidence" value="ECO:0007669"/>
    <property type="project" value="UniProtKB-UniRule"/>
</dbReference>
<dbReference type="Proteomes" id="UP000239907">
    <property type="component" value="Unassembled WGS sequence"/>
</dbReference>
<dbReference type="AlphaFoldDB" id="A0A2S7U5K1"/>
<accession>A0A2S7U5K1</accession>
<keyword evidence="2 3" id="KW-0560">Oxidoreductase</keyword>
<dbReference type="EMBL" id="MQWA01000001">
    <property type="protein sequence ID" value="PQJ29674.1"/>
    <property type="molecule type" value="Genomic_DNA"/>
</dbReference>
<feature type="active site" description="Nucleophile; cysteine thiosulfonate intermediate" evidence="3">
    <location>
        <position position="240"/>
    </location>
</feature>